<dbReference type="EMBL" id="VOSL01000013">
    <property type="protein sequence ID" value="TXD42846.1"/>
    <property type="molecule type" value="Genomic_DNA"/>
</dbReference>
<comment type="catalytic activity">
    <reaction evidence="2 4">
        <text>L-methionyl-[protein] + [thioredoxin]-disulfide + H2O = L-methionyl-(S)-S-oxide-[protein] + [thioredoxin]-dithiol</text>
        <dbReference type="Rhea" id="RHEA:14217"/>
        <dbReference type="Rhea" id="RHEA-COMP:10698"/>
        <dbReference type="Rhea" id="RHEA-COMP:10700"/>
        <dbReference type="Rhea" id="RHEA-COMP:12313"/>
        <dbReference type="Rhea" id="RHEA-COMP:12315"/>
        <dbReference type="ChEBI" id="CHEBI:15377"/>
        <dbReference type="ChEBI" id="CHEBI:16044"/>
        <dbReference type="ChEBI" id="CHEBI:29950"/>
        <dbReference type="ChEBI" id="CHEBI:44120"/>
        <dbReference type="ChEBI" id="CHEBI:50058"/>
        <dbReference type="EC" id="1.8.4.11"/>
    </reaction>
</comment>
<reference evidence="7 8" key="1">
    <citation type="submission" date="2019-08" db="EMBL/GenBank/DDBJ databases">
        <title>Bradymonadales sp. TMQ2.</title>
        <authorList>
            <person name="Liang Q."/>
        </authorList>
    </citation>
    <scope>NUCLEOTIDE SEQUENCE [LARGE SCALE GENOMIC DNA]</scope>
    <source>
        <strain evidence="7 8">TMQ2</strain>
    </source>
</reference>
<feature type="domain" description="Peptide methionine sulphoxide reductase MsrA" evidence="6">
    <location>
        <begin position="59"/>
        <end position="209"/>
    </location>
</feature>
<dbReference type="GO" id="GO:0008113">
    <property type="term" value="F:peptide-methionine (S)-S-oxide reductase activity"/>
    <property type="evidence" value="ECO:0007669"/>
    <property type="project" value="UniProtKB-UniRule"/>
</dbReference>
<sequence>MVLLVAGLTLGCQPSETHRNGDVAQTEQPGASPESEAADRPGGTELSTPDLESEGLARATFAGGCFWCMEPPFERLEGVVSVTSGYTDGPEEAPTYSEVSSGQTGHTEAVEILYNPDIVSYEELLTVFWRAHDPTDLEGQFADRGSQYRPGIYTHNDLQRDQAEASKAALEAEGPFDEPIVTPIKPAQPFWIAEAYHQDYYKKNPTPYQRYYEGSGRKGFLERTWTAD</sequence>
<feature type="active site" evidence="4">
    <location>
        <position position="65"/>
    </location>
</feature>
<dbReference type="NCBIfam" id="TIGR00401">
    <property type="entry name" value="msrA"/>
    <property type="match status" value="1"/>
</dbReference>
<comment type="similarity">
    <text evidence="4">Belongs to the MsrA Met sulfoxide reductase family.</text>
</comment>
<comment type="function">
    <text evidence="4">Has an important function as a repair enzyme for proteins that have been inactivated by oxidation. Catalyzes the reversible oxidation-reduction of methionine sulfoxide in proteins to methionine.</text>
</comment>
<evidence type="ECO:0000313" key="8">
    <source>
        <dbReference type="Proteomes" id="UP000321046"/>
    </source>
</evidence>
<dbReference type="GO" id="GO:0033744">
    <property type="term" value="F:L-methionine:thioredoxin-disulfide S-oxidoreductase activity"/>
    <property type="evidence" value="ECO:0007669"/>
    <property type="project" value="RHEA"/>
</dbReference>
<dbReference type="PANTHER" id="PTHR43774:SF1">
    <property type="entry name" value="PEPTIDE METHIONINE SULFOXIDE REDUCTASE MSRA 2"/>
    <property type="match status" value="1"/>
</dbReference>
<dbReference type="Pfam" id="PF01625">
    <property type="entry name" value="PMSR"/>
    <property type="match status" value="1"/>
</dbReference>
<dbReference type="InterPro" id="IPR036509">
    <property type="entry name" value="Met_Sox_Rdtase_MsrA_sf"/>
</dbReference>
<evidence type="ECO:0000256" key="2">
    <source>
        <dbReference type="ARBA" id="ARBA00047806"/>
    </source>
</evidence>
<dbReference type="Gene3D" id="3.30.1060.10">
    <property type="entry name" value="Peptide methionine sulphoxide reductase MsrA"/>
    <property type="match status" value="1"/>
</dbReference>
<dbReference type="InterPro" id="IPR002569">
    <property type="entry name" value="Met_Sox_Rdtase_MsrA_dom"/>
</dbReference>
<evidence type="ECO:0000259" key="6">
    <source>
        <dbReference type="Pfam" id="PF01625"/>
    </source>
</evidence>
<dbReference type="SUPFAM" id="SSF55068">
    <property type="entry name" value="Peptide methionine sulfoxide reductase"/>
    <property type="match status" value="1"/>
</dbReference>
<comment type="catalytic activity">
    <reaction evidence="3 4">
        <text>[thioredoxin]-disulfide + L-methionine + H2O = L-methionine (S)-S-oxide + [thioredoxin]-dithiol</text>
        <dbReference type="Rhea" id="RHEA:19993"/>
        <dbReference type="Rhea" id="RHEA-COMP:10698"/>
        <dbReference type="Rhea" id="RHEA-COMP:10700"/>
        <dbReference type="ChEBI" id="CHEBI:15377"/>
        <dbReference type="ChEBI" id="CHEBI:29950"/>
        <dbReference type="ChEBI" id="CHEBI:50058"/>
        <dbReference type="ChEBI" id="CHEBI:57844"/>
        <dbReference type="ChEBI" id="CHEBI:58772"/>
        <dbReference type="EC" id="1.8.4.11"/>
    </reaction>
</comment>
<accession>A0A5C6XQG7</accession>
<comment type="caution">
    <text evidence="7">The sequence shown here is derived from an EMBL/GenBank/DDBJ whole genome shotgun (WGS) entry which is preliminary data.</text>
</comment>
<evidence type="ECO:0000313" key="7">
    <source>
        <dbReference type="EMBL" id="TXD42846.1"/>
    </source>
</evidence>
<keyword evidence="1 4" id="KW-0560">Oxidoreductase</keyword>
<dbReference type="EC" id="1.8.4.11" evidence="4"/>
<organism evidence="7 8">
    <name type="scientific">Lujinxingia vulgaris</name>
    <dbReference type="NCBI Taxonomy" id="2600176"/>
    <lineage>
        <taxon>Bacteria</taxon>
        <taxon>Deltaproteobacteria</taxon>
        <taxon>Bradymonadales</taxon>
        <taxon>Lujinxingiaceae</taxon>
        <taxon>Lujinxingia</taxon>
    </lineage>
</organism>
<dbReference type="AlphaFoldDB" id="A0A5C6XQG7"/>
<dbReference type="PANTHER" id="PTHR43774">
    <property type="entry name" value="PEPTIDE METHIONINE SULFOXIDE REDUCTASE"/>
    <property type="match status" value="1"/>
</dbReference>
<evidence type="ECO:0000256" key="3">
    <source>
        <dbReference type="ARBA" id="ARBA00048782"/>
    </source>
</evidence>
<dbReference type="Proteomes" id="UP000321046">
    <property type="component" value="Unassembled WGS sequence"/>
</dbReference>
<name>A0A5C6XQG7_9DELT</name>
<dbReference type="HAMAP" id="MF_01401">
    <property type="entry name" value="MsrA"/>
    <property type="match status" value="1"/>
</dbReference>
<dbReference type="OrthoDB" id="4174719at2"/>
<evidence type="ECO:0000256" key="4">
    <source>
        <dbReference type="HAMAP-Rule" id="MF_01401"/>
    </source>
</evidence>
<gene>
    <name evidence="4 7" type="primary">msrA</name>
    <name evidence="7" type="ORF">FRC96_02425</name>
</gene>
<feature type="region of interest" description="Disordered" evidence="5">
    <location>
        <begin position="14"/>
        <end position="52"/>
    </location>
</feature>
<evidence type="ECO:0000256" key="1">
    <source>
        <dbReference type="ARBA" id="ARBA00023002"/>
    </source>
</evidence>
<protein>
    <recommendedName>
        <fullName evidence="4">Peptide methionine sulfoxide reductase MsrA</fullName>
        <shortName evidence="4">Protein-methionine-S-oxide reductase</shortName>
        <ecNumber evidence="4">1.8.4.11</ecNumber>
    </recommendedName>
    <alternativeName>
        <fullName evidence="4">Peptide-methionine (S)-S-oxide reductase</fullName>
        <shortName evidence="4">Peptide Met(O) reductase</shortName>
    </alternativeName>
</protein>
<evidence type="ECO:0000256" key="5">
    <source>
        <dbReference type="SAM" id="MobiDB-lite"/>
    </source>
</evidence>
<proteinExistence type="inferred from homology"/>